<comment type="caution">
    <text evidence="1">The sequence shown here is derived from an EMBL/GenBank/DDBJ whole genome shotgun (WGS) entry which is preliminary data.</text>
</comment>
<protein>
    <submittedName>
        <fullName evidence="1">KaiC associated regulatory domain-containing protein</fullName>
    </submittedName>
</protein>
<dbReference type="EMBL" id="BKZV01000007">
    <property type="protein sequence ID" value="GER85325.1"/>
    <property type="molecule type" value="Genomic_DNA"/>
</dbReference>
<dbReference type="InterPro" id="IPR022285">
    <property type="entry name" value="CHP03879_regulat_dom_put"/>
</dbReference>
<gene>
    <name evidence="1" type="ORF">KTAU_39600</name>
</gene>
<dbReference type="AlphaFoldDB" id="A0A5J4KD47"/>
<proteinExistence type="predicted"/>
<reference evidence="1 2" key="1">
    <citation type="journal article" date="2019" name="Int. J. Syst. Evol. Microbiol.">
        <title>Thermogemmatispora aurantia sp. nov. and Thermogemmatispora argillosa sp. nov., within the class Ktedonobacteria, and emended description of the genus Thermogemmatispora.</title>
        <authorList>
            <person name="Zheng Y."/>
            <person name="Wang C.M."/>
            <person name="Sakai Y."/>
            <person name="Abe K."/>
            <person name="Yokota A."/>
            <person name="Yabe S."/>
        </authorList>
    </citation>
    <scope>NUCLEOTIDE SEQUENCE [LARGE SCALE GENOMIC DNA]</scope>
    <source>
        <strain evidence="1 2">A1-2</strain>
    </source>
</reference>
<evidence type="ECO:0000313" key="1">
    <source>
        <dbReference type="EMBL" id="GER85325.1"/>
    </source>
</evidence>
<dbReference type="Proteomes" id="UP000334820">
    <property type="component" value="Unassembled WGS sequence"/>
</dbReference>
<organism evidence="1 2">
    <name type="scientific">Thermogemmatispora aurantia</name>
    <dbReference type="NCBI Taxonomy" id="2045279"/>
    <lineage>
        <taxon>Bacteria</taxon>
        <taxon>Bacillati</taxon>
        <taxon>Chloroflexota</taxon>
        <taxon>Ktedonobacteria</taxon>
        <taxon>Thermogemmatisporales</taxon>
        <taxon>Thermogemmatisporaceae</taxon>
        <taxon>Thermogemmatispora</taxon>
    </lineage>
</organism>
<dbReference type="PANTHER" id="PTHR40727:SF1">
    <property type="entry name" value="BACTERIO-OPSIN ACTIVATOR"/>
    <property type="match status" value="1"/>
</dbReference>
<sequence>MTVLEHPPVEKEKEVDNKALRIFLKALEITGGPRKLFEYRHLTWLPSLMEAAYVIVLSRDHQKMQADIAKELGLSPATVKNILVADEQKVKERLKEEIEGEEAGQIKTHVAGGLAKLAYQEIAQGRDNIDFLVSMLQSYLGDLAEIIWPLEVLSRIKGLDFPVEKETLAAHLGDLTIRGKQARELLDHLSYPLASPAALLQELAQQLRS</sequence>
<dbReference type="PANTHER" id="PTHR40727">
    <property type="entry name" value="TRANSCRIPTION REGULATOR, ENCODED NEXT TO RECA SUPERFAMILY ATPASE-RELATED"/>
    <property type="match status" value="1"/>
</dbReference>
<name>A0A5J4KD47_9CHLR</name>
<dbReference type="NCBIfam" id="TIGR03879">
    <property type="entry name" value="near_KaiC_dom"/>
    <property type="match status" value="1"/>
</dbReference>
<dbReference type="RefSeq" id="WP_151729837.1">
    <property type="nucleotide sequence ID" value="NZ_BKZV01000007.1"/>
</dbReference>
<evidence type="ECO:0000313" key="2">
    <source>
        <dbReference type="Proteomes" id="UP000334820"/>
    </source>
</evidence>
<keyword evidence="2" id="KW-1185">Reference proteome</keyword>
<accession>A0A5J4KD47</accession>